<protein>
    <submittedName>
        <fullName evidence="1">Uncharacterized protein</fullName>
    </submittedName>
</protein>
<keyword evidence="2" id="KW-1185">Reference proteome</keyword>
<accession>A0AAP0PE77</accession>
<gene>
    <name evidence="1" type="ORF">Sjap_008170</name>
</gene>
<comment type="caution">
    <text evidence="1">The sequence shown here is derived from an EMBL/GenBank/DDBJ whole genome shotgun (WGS) entry which is preliminary data.</text>
</comment>
<dbReference type="EMBL" id="JBBNAE010000003">
    <property type="protein sequence ID" value="KAK9137576.1"/>
    <property type="molecule type" value="Genomic_DNA"/>
</dbReference>
<name>A0AAP0PE77_9MAGN</name>
<evidence type="ECO:0000313" key="1">
    <source>
        <dbReference type="EMBL" id="KAK9137576.1"/>
    </source>
</evidence>
<reference evidence="1 2" key="1">
    <citation type="submission" date="2024-01" db="EMBL/GenBank/DDBJ databases">
        <title>Genome assemblies of Stephania.</title>
        <authorList>
            <person name="Yang L."/>
        </authorList>
    </citation>
    <scope>NUCLEOTIDE SEQUENCE [LARGE SCALE GENOMIC DNA]</scope>
    <source>
        <strain evidence="1">QJT</strain>
        <tissue evidence="1">Leaf</tissue>
    </source>
</reference>
<sequence length="50" mass="5589">MLMDLVSNALYKIKKSIKSLCPLFLSLAFGLLHEKPMTSQTALLTCFRTA</sequence>
<dbReference type="Proteomes" id="UP001417504">
    <property type="component" value="Unassembled WGS sequence"/>
</dbReference>
<evidence type="ECO:0000313" key="2">
    <source>
        <dbReference type="Proteomes" id="UP001417504"/>
    </source>
</evidence>
<organism evidence="1 2">
    <name type="scientific">Stephania japonica</name>
    <dbReference type="NCBI Taxonomy" id="461633"/>
    <lineage>
        <taxon>Eukaryota</taxon>
        <taxon>Viridiplantae</taxon>
        <taxon>Streptophyta</taxon>
        <taxon>Embryophyta</taxon>
        <taxon>Tracheophyta</taxon>
        <taxon>Spermatophyta</taxon>
        <taxon>Magnoliopsida</taxon>
        <taxon>Ranunculales</taxon>
        <taxon>Menispermaceae</taxon>
        <taxon>Menispermoideae</taxon>
        <taxon>Cissampelideae</taxon>
        <taxon>Stephania</taxon>
    </lineage>
</organism>
<proteinExistence type="predicted"/>
<dbReference type="AlphaFoldDB" id="A0AAP0PE77"/>